<keyword evidence="1" id="KW-0472">Membrane</keyword>
<reference evidence="2 3" key="1">
    <citation type="journal article" date="2006" name="Science">
        <title>The genome of black cottonwood, Populus trichocarpa (Torr. &amp; Gray).</title>
        <authorList>
            <person name="Tuskan G.A."/>
            <person name="Difazio S."/>
            <person name="Jansson S."/>
            <person name="Bohlmann J."/>
            <person name="Grigoriev I."/>
            <person name="Hellsten U."/>
            <person name="Putnam N."/>
            <person name="Ralph S."/>
            <person name="Rombauts S."/>
            <person name="Salamov A."/>
            <person name="Schein J."/>
            <person name="Sterck L."/>
            <person name="Aerts A."/>
            <person name="Bhalerao R.R."/>
            <person name="Bhalerao R.P."/>
            <person name="Blaudez D."/>
            <person name="Boerjan W."/>
            <person name="Brun A."/>
            <person name="Brunner A."/>
            <person name="Busov V."/>
            <person name="Campbell M."/>
            <person name="Carlson J."/>
            <person name="Chalot M."/>
            <person name="Chapman J."/>
            <person name="Chen G.L."/>
            <person name="Cooper D."/>
            <person name="Coutinho P.M."/>
            <person name="Couturier J."/>
            <person name="Covert S."/>
            <person name="Cronk Q."/>
            <person name="Cunningham R."/>
            <person name="Davis J."/>
            <person name="Degroeve S."/>
            <person name="Dejardin A."/>
            <person name="Depamphilis C."/>
            <person name="Detter J."/>
            <person name="Dirks B."/>
            <person name="Dubchak I."/>
            <person name="Duplessis S."/>
            <person name="Ehlting J."/>
            <person name="Ellis B."/>
            <person name="Gendler K."/>
            <person name="Goodstein D."/>
            <person name="Gribskov M."/>
            <person name="Grimwood J."/>
            <person name="Groover A."/>
            <person name="Gunter L."/>
            <person name="Hamberger B."/>
            <person name="Heinze B."/>
            <person name="Helariutta Y."/>
            <person name="Henrissat B."/>
            <person name="Holligan D."/>
            <person name="Holt R."/>
            <person name="Huang W."/>
            <person name="Islam-Faridi N."/>
            <person name="Jones S."/>
            <person name="Jones-Rhoades M."/>
            <person name="Jorgensen R."/>
            <person name="Joshi C."/>
            <person name="Kangasjarvi J."/>
            <person name="Karlsson J."/>
            <person name="Kelleher C."/>
            <person name="Kirkpatrick R."/>
            <person name="Kirst M."/>
            <person name="Kohler A."/>
            <person name="Kalluri U."/>
            <person name="Larimer F."/>
            <person name="Leebens-Mack J."/>
            <person name="Leple J.C."/>
            <person name="Locascio P."/>
            <person name="Lou Y."/>
            <person name="Lucas S."/>
            <person name="Martin F."/>
            <person name="Montanini B."/>
            <person name="Napoli C."/>
            <person name="Nelson D.R."/>
            <person name="Nelson C."/>
            <person name="Nieminen K."/>
            <person name="Nilsson O."/>
            <person name="Pereda V."/>
            <person name="Peter G."/>
            <person name="Philippe R."/>
            <person name="Pilate G."/>
            <person name="Poliakov A."/>
            <person name="Razumovskaya J."/>
            <person name="Richardson P."/>
            <person name="Rinaldi C."/>
            <person name="Ritland K."/>
            <person name="Rouze P."/>
            <person name="Ryaboy D."/>
            <person name="Schmutz J."/>
            <person name="Schrader J."/>
            <person name="Segerman B."/>
            <person name="Shin H."/>
            <person name="Siddiqui A."/>
            <person name="Sterky F."/>
            <person name="Terry A."/>
            <person name="Tsai C.J."/>
            <person name="Uberbacher E."/>
            <person name="Unneberg P."/>
            <person name="Vahala J."/>
            <person name="Wall K."/>
            <person name="Wessler S."/>
            <person name="Yang G."/>
            <person name="Yin T."/>
            <person name="Douglas C."/>
            <person name="Marra M."/>
            <person name="Sandberg G."/>
            <person name="Van de Peer Y."/>
            <person name="Rokhsar D."/>
        </authorList>
    </citation>
    <scope>NUCLEOTIDE SEQUENCE [LARGE SCALE GENOMIC DNA]</scope>
    <source>
        <strain evidence="3">cv. Nisqually</strain>
    </source>
</reference>
<gene>
    <name evidence="2" type="ORF">POPTR_001G055800</name>
</gene>
<evidence type="ECO:0000256" key="1">
    <source>
        <dbReference type="SAM" id="Phobius"/>
    </source>
</evidence>
<dbReference type="EMBL" id="CM009290">
    <property type="protein sequence ID" value="PNT52861.1"/>
    <property type="molecule type" value="Genomic_DNA"/>
</dbReference>
<accession>A0A2K2BSV3</accession>
<keyword evidence="1" id="KW-1133">Transmembrane helix</keyword>
<feature type="transmembrane region" description="Helical" evidence="1">
    <location>
        <begin position="17"/>
        <end position="36"/>
    </location>
</feature>
<proteinExistence type="predicted"/>
<evidence type="ECO:0000313" key="2">
    <source>
        <dbReference type="EMBL" id="PNT52861.1"/>
    </source>
</evidence>
<keyword evidence="1" id="KW-0812">Transmembrane</keyword>
<dbReference type="AlphaFoldDB" id="A0A2K2BSV3"/>
<dbReference type="InParanoid" id="A0A2K2BSV3"/>
<organism evidence="2 3">
    <name type="scientific">Populus trichocarpa</name>
    <name type="common">Western balsam poplar</name>
    <name type="synonym">Populus balsamifera subsp. trichocarpa</name>
    <dbReference type="NCBI Taxonomy" id="3694"/>
    <lineage>
        <taxon>Eukaryota</taxon>
        <taxon>Viridiplantae</taxon>
        <taxon>Streptophyta</taxon>
        <taxon>Embryophyta</taxon>
        <taxon>Tracheophyta</taxon>
        <taxon>Spermatophyta</taxon>
        <taxon>Magnoliopsida</taxon>
        <taxon>eudicotyledons</taxon>
        <taxon>Gunneridae</taxon>
        <taxon>Pentapetalae</taxon>
        <taxon>rosids</taxon>
        <taxon>fabids</taxon>
        <taxon>Malpighiales</taxon>
        <taxon>Salicaceae</taxon>
        <taxon>Saliceae</taxon>
        <taxon>Populus</taxon>
    </lineage>
</organism>
<sequence length="77" mass="9483">MLLEFHSYRLIAERQRVFMFAVIAYFCTFMSLPLICKWKLKACGFKFTKELKDEKYVVGFLKMRKHIFSQYLKWTFH</sequence>
<protein>
    <submittedName>
        <fullName evidence="2">Uncharacterized protein</fullName>
    </submittedName>
</protein>
<dbReference type="Proteomes" id="UP000006729">
    <property type="component" value="Chromosome 1"/>
</dbReference>
<evidence type="ECO:0000313" key="3">
    <source>
        <dbReference type="Proteomes" id="UP000006729"/>
    </source>
</evidence>
<name>A0A2K2BSV3_POPTR</name>
<keyword evidence="3" id="KW-1185">Reference proteome</keyword>